<evidence type="ECO:0000256" key="1">
    <source>
        <dbReference type="SAM" id="MobiDB-lite"/>
    </source>
</evidence>
<feature type="region of interest" description="Disordered" evidence="1">
    <location>
        <begin position="1"/>
        <end position="79"/>
    </location>
</feature>
<reference evidence="2 3" key="1">
    <citation type="submission" date="2019-02" db="EMBL/GenBank/DDBJ databases">
        <title>Genome sequencing of the rare red list fungi Antrodiella citrinella (Flaviporus citrinellus).</title>
        <authorList>
            <person name="Buettner E."/>
            <person name="Kellner H."/>
        </authorList>
    </citation>
    <scope>NUCLEOTIDE SEQUENCE [LARGE SCALE GENOMIC DNA]</scope>
    <source>
        <strain evidence="2 3">DSM 108506</strain>
    </source>
</reference>
<dbReference type="AlphaFoldDB" id="A0A4S4LMQ4"/>
<dbReference type="Proteomes" id="UP000308730">
    <property type="component" value="Unassembled WGS sequence"/>
</dbReference>
<feature type="compositionally biased region" description="Polar residues" evidence="1">
    <location>
        <begin position="1"/>
        <end position="18"/>
    </location>
</feature>
<evidence type="ECO:0000313" key="2">
    <source>
        <dbReference type="EMBL" id="THH13506.1"/>
    </source>
</evidence>
<protein>
    <recommendedName>
        <fullName evidence="4">Prolyl 4-hydroxylase alpha subunit Fe(2+) 2OG dioxygenase domain-containing protein</fullName>
    </recommendedName>
</protein>
<dbReference type="EMBL" id="SGPM01001060">
    <property type="protein sequence ID" value="THH13506.1"/>
    <property type="molecule type" value="Genomic_DNA"/>
</dbReference>
<name>A0A4S4LMQ4_9APHY</name>
<comment type="caution">
    <text evidence="2">The sequence shown here is derived from an EMBL/GenBank/DDBJ whole genome shotgun (WGS) entry which is preliminary data.</text>
</comment>
<organism evidence="2 3">
    <name type="scientific">Antrodiella citrinella</name>
    <dbReference type="NCBI Taxonomy" id="2447956"/>
    <lineage>
        <taxon>Eukaryota</taxon>
        <taxon>Fungi</taxon>
        <taxon>Dikarya</taxon>
        <taxon>Basidiomycota</taxon>
        <taxon>Agaricomycotina</taxon>
        <taxon>Agaricomycetes</taxon>
        <taxon>Polyporales</taxon>
        <taxon>Steccherinaceae</taxon>
        <taxon>Antrodiella</taxon>
    </lineage>
</organism>
<keyword evidence="3" id="KW-1185">Reference proteome</keyword>
<dbReference type="OrthoDB" id="124582at2759"/>
<feature type="compositionally biased region" description="Acidic residues" evidence="1">
    <location>
        <begin position="41"/>
        <end position="79"/>
    </location>
</feature>
<evidence type="ECO:0008006" key="4">
    <source>
        <dbReference type="Google" id="ProtNLM"/>
    </source>
</evidence>
<proteinExistence type="predicted"/>
<evidence type="ECO:0000313" key="3">
    <source>
        <dbReference type="Proteomes" id="UP000308730"/>
    </source>
</evidence>
<dbReference type="PANTHER" id="PTHR33099:SF7">
    <property type="entry name" value="MYND-TYPE DOMAIN-CONTAINING PROTEIN"/>
    <property type="match status" value="1"/>
</dbReference>
<gene>
    <name evidence="2" type="ORF">EUX98_g9716</name>
</gene>
<sequence>MDTSQRNLTSAHSKSQLAKSDESAVQIGLLQGEGLENGDGKDEDDNEDGSDDDEESDDEDEDEDTESEDDSVSFDDVDGEEVIRNTLHNLREKNGLAALLDDKWKSSASFSFRQTYKTAPNPALELEDIGNVGLPLSERDAKIIKIHPTQAPFGMGERTVVDKSVRDTWELDAELVAFGNLDWEEFMAGVVKEVCTTLGVTVSASKPHYELYKLLLHETGSHFLPHVDTEKAECDVMVYTDVTHEIKPITSGYRLALAYNLLHTNTSLRPAISNDEGFTSGYLPGYLKGL</sequence>
<dbReference type="PANTHER" id="PTHR33099">
    <property type="entry name" value="FE2OG DIOXYGENASE DOMAIN-CONTAINING PROTEIN"/>
    <property type="match status" value="1"/>
</dbReference>
<feature type="non-terminal residue" evidence="2">
    <location>
        <position position="290"/>
    </location>
</feature>
<accession>A0A4S4LMQ4</accession>